<dbReference type="GO" id="GO:0016788">
    <property type="term" value="F:hydrolase activity, acting on ester bonds"/>
    <property type="evidence" value="ECO:0007669"/>
    <property type="project" value="InterPro"/>
</dbReference>
<dbReference type="AlphaFoldDB" id="A0A5S5DQ19"/>
<evidence type="ECO:0000313" key="7">
    <source>
        <dbReference type="EMBL" id="TYP97815.1"/>
    </source>
</evidence>
<keyword evidence="2" id="KW-0479">Metal-binding</keyword>
<dbReference type="Proteomes" id="UP000325105">
    <property type="component" value="Unassembled WGS sequence"/>
</dbReference>
<sequence length="303" mass="35518">MCTFVEVTKKLLYKILLFSLAQAHRNIAMAVKKQIQTYMKNLLKLVLACALLLQHEWVSAWGMTGHRVIAEIAENHLNRKARKNIHKIIGNQKLAYWSNWADFIKSDPDPALNSTGTYHFLNTEGNLDFERFTAALSASPENNLYKAYLRIKNEAQRNNLSLKEQQQHLYFIVHLLADAHQPMHVSRAEDLGGNKIEVDFFGKKANIHRVWDSDLIDNEKYSYTEYARVLDIYDQSYYKQFTDTTFEQWLYESHQLANEIYDDVAQNANLRYEYIYRFKYPMEACLLKAGVRLAKELNDIYGR</sequence>
<dbReference type="GO" id="GO:0003676">
    <property type="term" value="F:nucleic acid binding"/>
    <property type="evidence" value="ECO:0007669"/>
    <property type="project" value="InterPro"/>
</dbReference>
<evidence type="ECO:0000256" key="1">
    <source>
        <dbReference type="ARBA" id="ARBA00022722"/>
    </source>
</evidence>
<dbReference type="GO" id="GO:0004519">
    <property type="term" value="F:endonuclease activity"/>
    <property type="evidence" value="ECO:0007669"/>
    <property type="project" value="UniProtKB-KW"/>
</dbReference>
<keyword evidence="6" id="KW-0325">Glycoprotein</keyword>
<dbReference type="Gene3D" id="1.10.575.10">
    <property type="entry name" value="P1 Nuclease"/>
    <property type="match status" value="1"/>
</dbReference>
<protein>
    <submittedName>
        <fullName evidence="7">S1/P1 nuclease</fullName>
    </submittedName>
</protein>
<reference evidence="7 8" key="1">
    <citation type="submission" date="2019-07" db="EMBL/GenBank/DDBJ databases">
        <title>Genomic Encyclopedia of Archaeal and Bacterial Type Strains, Phase II (KMG-II): from individual species to whole genera.</title>
        <authorList>
            <person name="Goeker M."/>
        </authorList>
    </citation>
    <scope>NUCLEOTIDE SEQUENCE [LARGE SCALE GENOMIC DNA]</scope>
    <source>
        <strain evidence="7 8">DSM 18850</strain>
    </source>
</reference>
<proteinExistence type="predicted"/>
<name>A0A5S5DQ19_9SPHI</name>
<keyword evidence="1" id="KW-0540">Nuclease</keyword>
<dbReference type="EMBL" id="VNHX01000002">
    <property type="protein sequence ID" value="TYP97815.1"/>
    <property type="molecule type" value="Genomic_DNA"/>
</dbReference>
<dbReference type="PANTHER" id="PTHR33146">
    <property type="entry name" value="ENDONUCLEASE 4"/>
    <property type="match status" value="1"/>
</dbReference>
<evidence type="ECO:0000256" key="4">
    <source>
        <dbReference type="ARBA" id="ARBA00022801"/>
    </source>
</evidence>
<dbReference type="SUPFAM" id="SSF48537">
    <property type="entry name" value="Phospholipase C/P1 nuclease"/>
    <property type="match status" value="1"/>
</dbReference>
<evidence type="ECO:0000256" key="2">
    <source>
        <dbReference type="ARBA" id="ARBA00022723"/>
    </source>
</evidence>
<dbReference type="InterPro" id="IPR003154">
    <property type="entry name" value="S1/P1nuclease"/>
</dbReference>
<dbReference type="GO" id="GO:0006308">
    <property type="term" value="P:DNA catabolic process"/>
    <property type="evidence" value="ECO:0007669"/>
    <property type="project" value="InterPro"/>
</dbReference>
<keyword evidence="3" id="KW-0255">Endonuclease</keyword>
<dbReference type="InterPro" id="IPR008947">
    <property type="entry name" value="PLipase_C/P1_nuclease_dom_sf"/>
</dbReference>
<dbReference type="Pfam" id="PF02265">
    <property type="entry name" value="S1-P1_nuclease"/>
    <property type="match status" value="1"/>
</dbReference>
<keyword evidence="4" id="KW-0378">Hydrolase</keyword>
<organism evidence="7 8">
    <name type="scientific">Sphingobacterium allocomposti</name>
    <dbReference type="NCBI Taxonomy" id="415956"/>
    <lineage>
        <taxon>Bacteria</taxon>
        <taxon>Pseudomonadati</taxon>
        <taxon>Bacteroidota</taxon>
        <taxon>Sphingobacteriia</taxon>
        <taxon>Sphingobacteriales</taxon>
        <taxon>Sphingobacteriaceae</taxon>
        <taxon>Sphingobacterium</taxon>
    </lineage>
</organism>
<evidence type="ECO:0000256" key="3">
    <source>
        <dbReference type="ARBA" id="ARBA00022759"/>
    </source>
</evidence>
<evidence type="ECO:0000256" key="5">
    <source>
        <dbReference type="ARBA" id="ARBA00023157"/>
    </source>
</evidence>
<dbReference type="CDD" id="cd11010">
    <property type="entry name" value="S1-P1_nuclease"/>
    <property type="match status" value="1"/>
</dbReference>
<accession>A0A5S5DQ19</accession>
<keyword evidence="5" id="KW-1015">Disulfide bond</keyword>
<keyword evidence="8" id="KW-1185">Reference proteome</keyword>
<dbReference type="PANTHER" id="PTHR33146:SF26">
    <property type="entry name" value="ENDONUCLEASE 4"/>
    <property type="match status" value="1"/>
</dbReference>
<evidence type="ECO:0000256" key="6">
    <source>
        <dbReference type="ARBA" id="ARBA00023180"/>
    </source>
</evidence>
<comment type="caution">
    <text evidence="7">The sequence shown here is derived from an EMBL/GenBank/DDBJ whole genome shotgun (WGS) entry which is preliminary data.</text>
</comment>
<dbReference type="GO" id="GO:0046872">
    <property type="term" value="F:metal ion binding"/>
    <property type="evidence" value="ECO:0007669"/>
    <property type="project" value="UniProtKB-KW"/>
</dbReference>
<evidence type="ECO:0000313" key="8">
    <source>
        <dbReference type="Proteomes" id="UP000325105"/>
    </source>
</evidence>
<gene>
    <name evidence="7" type="ORF">BC792_102237</name>
</gene>